<dbReference type="RefSeq" id="WP_020636613.1">
    <property type="nucleotide sequence ID" value="NZ_KB913032.1"/>
</dbReference>
<proteinExistence type="predicted"/>
<dbReference type="EMBL" id="NMQU01000041">
    <property type="protein sequence ID" value="OXM50412.1"/>
    <property type="molecule type" value="Genomic_DNA"/>
</dbReference>
<gene>
    <name evidence="1" type="ORF">CFP75_16080</name>
</gene>
<reference evidence="1 2" key="1">
    <citation type="submission" date="2017-07" db="EMBL/GenBank/DDBJ databases">
        <title>Amycolatopsis alba DSM 44262 Genome sequencing and assembly.</title>
        <authorList>
            <person name="Kaur N."/>
            <person name="Mayilraj S."/>
        </authorList>
    </citation>
    <scope>NUCLEOTIDE SEQUENCE [LARGE SCALE GENOMIC DNA]</scope>
    <source>
        <strain evidence="1 2">DSM 44262</strain>
    </source>
</reference>
<dbReference type="Proteomes" id="UP000215563">
    <property type="component" value="Unassembled WGS sequence"/>
</dbReference>
<accession>A0A229RUR8</accession>
<comment type="caution">
    <text evidence="1">The sequence shown here is derived from an EMBL/GenBank/DDBJ whole genome shotgun (WGS) entry which is preliminary data.</text>
</comment>
<evidence type="ECO:0008006" key="3">
    <source>
        <dbReference type="Google" id="ProtNLM"/>
    </source>
</evidence>
<evidence type="ECO:0000313" key="1">
    <source>
        <dbReference type="EMBL" id="OXM50412.1"/>
    </source>
</evidence>
<protein>
    <recommendedName>
        <fullName evidence="3">AbrB/MazE/SpoVT family DNA-binding domain-containing protein</fullName>
    </recommendedName>
</protein>
<keyword evidence="2" id="KW-1185">Reference proteome</keyword>
<dbReference type="AlphaFoldDB" id="A0A229RUR8"/>
<sequence length="119" mass="12791">MESGPDLLIGAVRIDRTGRVNERLLFRALGWNPGQRLSLDMLHGLIVIAPEPSGPHAVDARGALTLPAAARHLCGIEPDRPLVLAASIHEQLLIVHPGTTVAHLLTGHYREITGLDHDA</sequence>
<evidence type="ECO:0000313" key="2">
    <source>
        <dbReference type="Proteomes" id="UP000215563"/>
    </source>
</evidence>
<name>A0A229RUR8_AMYAL</name>
<dbReference type="OrthoDB" id="3694660at2"/>
<organism evidence="1 2">
    <name type="scientific">Amycolatopsis alba DSM 44262</name>
    <dbReference type="NCBI Taxonomy" id="1125972"/>
    <lineage>
        <taxon>Bacteria</taxon>
        <taxon>Bacillati</taxon>
        <taxon>Actinomycetota</taxon>
        <taxon>Actinomycetes</taxon>
        <taxon>Pseudonocardiales</taxon>
        <taxon>Pseudonocardiaceae</taxon>
        <taxon>Amycolatopsis</taxon>
    </lineage>
</organism>